<dbReference type="InterPro" id="IPR029787">
    <property type="entry name" value="Nucleotide_cyclase"/>
</dbReference>
<dbReference type="SMART" id="SM00044">
    <property type="entry name" value="CYCc"/>
    <property type="match status" value="1"/>
</dbReference>
<dbReference type="Gene3D" id="6.10.340.10">
    <property type="match status" value="1"/>
</dbReference>
<dbReference type="SMART" id="SM00304">
    <property type="entry name" value="HAMP"/>
    <property type="match status" value="1"/>
</dbReference>
<evidence type="ECO:0000313" key="11">
    <source>
        <dbReference type="Proteomes" id="UP000295560"/>
    </source>
</evidence>
<dbReference type="AlphaFoldDB" id="A0A4R1HRA3"/>
<evidence type="ECO:0000256" key="6">
    <source>
        <dbReference type="ARBA" id="ARBA00023136"/>
    </source>
</evidence>
<evidence type="ECO:0000313" key="10">
    <source>
        <dbReference type="EMBL" id="TCK19902.1"/>
    </source>
</evidence>
<dbReference type="GO" id="GO:0035556">
    <property type="term" value="P:intracellular signal transduction"/>
    <property type="evidence" value="ECO:0007669"/>
    <property type="project" value="InterPro"/>
</dbReference>
<dbReference type="Gene3D" id="3.30.70.1230">
    <property type="entry name" value="Nucleotide cyclase"/>
    <property type="match status" value="1"/>
</dbReference>
<sequence>MTDEHVASAGRSALRVPVRAALAVTVVCANIGGMAIVAIVAAFVLPGGSGVPDDAALRLLNLEVLTGYGLVVLPVGLVLGRQWFRVGRNAPDPAARARTIIANGPRRVVYLLVVAWSGAAVLFGLLNLEHSGRLALSVAMTTMFGAFATWGLTYLLVERILRRSAIRALGGVPVRRRRLLSGVLVRSVAFWALGTAIPVVGLMLAGLFALLYRDASSTQLATTILVIGGIAVGGGLLTTVGAARATADPVVAVRRALLRVREGDLDAQVPVYDNTELGQLQYGFNEMVAGLRERERLRDRFGRQVGREVAAAAADGPDEIELGGQASHVAVLFVDMAGSTAMALRRSPADVVELLNRFFHVVVEVVESSGGWINKFEGDAALAVFGAPAELDEPSAAALAAARHLSGRLVEEVPEARFGIGVSAGEVVAGYVGDVRRFEYTVIGDPVNEAARLTDVAKQAPGGVVAAGHAVAGVGETEGRHWTVTDDVTLRGRDTPTGTAVLAGPGR</sequence>
<keyword evidence="6 7" id="KW-0472">Membrane</keyword>
<evidence type="ECO:0000259" key="8">
    <source>
        <dbReference type="PROSITE" id="PS50125"/>
    </source>
</evidence>
<dbReference type="GO" id="GO:0005886">
    <property type="term" value="C:plasma membrane"/>
    <property type="evidence" value="ECO:0007669"/>
    <property type="project" value="UniProtKB-SubCell"/>
</dbReference>
<organism evidence="10 11">
    <name type="scientific">Pseudonocardia endophytica</name>
    <dbReference type="NCBI Taxonomy" id="401976"/>
    <lineage>
        <taxon>Bacteria</taxon>
        <taxon>Bacillati</taxon>
        <taxon>Actinomycetota</taxon>
        <taxon>Actinomycetes</taxon>
        <taxon>Pseudonocardiales</taxon>
        <taxon>Pseudonocardiaceae</taxon>
        <taxon>Pseudonocardia</taxon>
    </lineage>
</organism>
<dbReference type="Proteomes" id="UP000295560">
    <property type="component" value="Unassembled WGS sequence"/>
</dbReference>
<dbReference type="Pfam" id="PF00211">
    <property type="entry name" value="Guanylate_cyc"/>
    <property type="match status" value="1"/>
</dbReference>
<reference evidence="10 11" key="1">
    <citation type="submission" date="2019-03" db="EMBL/GenBank/DDBJ databases">
        <title>Sequencing the genomes of 1000 actinobacteria strains.</title>
        <authorList>
            <person name="Klenk H.-P."/>
        </authorList>
    </citation>
    <scope>NUCLEOTIDE SEQUENCE [LARGE SCALE GENOMIC DNA]</scope>
    <source>
        <strain evidence="10 11">DSM 44969</strain>
    </source>
</reference>
<protein>
    <submittedName>
        <fullName evidence="10">Adenylate cyclase</fullName>
    </submittedName>
</protein>
<dbReference type="EMBL" id="SMFZ01000002">
    <property type="protein sequence ID" value="TCK19902.1"/>
    <property type="molecule type" value="Genomic_DNA"/>
</dbReference>
<evidence type="ECO:0000256" key="2">
    <source>
        <dbReference type="ARBA" id="ARBA00005381"/>
    </source>
</evidence>
<keyword evidence="11" id="KW-1185">Reference proteome</keyword>
<gene>
    <name evidence="10" type="ORF">EV378_3846</name>
</gene>
<feature type="domain" description="Guanylate cyclase" evidence="8">
    <location>
        <begin position="330"/>
        <end position="454"/>
    </location>
</feature>
<feature type="transmembrane region" description="Helical" evidence="7">
    <location>
        <begin position="183"/>
        <end position="212"/>
    </location>
</feature>
<feature type="transmembrane region" description="Helical" evidence="7">
    <location>
        <begin position="21"/>
        <end position="45"/>
    </location>
</feature>
<comment type="caution">
    <text evidence="10">The sequence shown here is derived from an EMBL/GenBank/DDBJ whole genome shotgun (WGS) entry which is preliminary data.</text>
</comment>
<evidence type="ECO:0000256" key="1">
    <source>
        <dbReference type="ARBA" id="ARBA00004651"/>
    </source>
</evidence>
<proteinExistence type="inferred from homology"/>
<accession>A0A4R1HRA3</accession>
<evidence type="ECO:0000256" key="7">
    <source>
        <dbReference type="SAM" id="Phobius"/>
    </source>
</evidence>
<keyword evidence="5 7" id="KW-1133">Transmembrane helix</keyword>
<evidence type="ECO:0000256" key="5">
    <source>
        <dbReference type="ARBA" id="ARBA00022989"/>
    </source>
</evidence>
<dbReference type="OrthoDB" id="368920at2"/>
<comment type="similarity">
    <text evidence="2">Belongs to the adenylyl cyclase class-3 family.</text>
</comment>
<dbReference type="PROSITE" id="PS50125">
    <property type="entry name" value="GUANYLATE_CYCLASE_2"/>
    <property type="match status" value="1"/>
</dbReference>
<feature type="transmembrane region" description="Helical" evidence="7">
    <location>
        <begin position="65"/>
        <end position="84"/>
    </location>
</feature>
<dbReference type="SUPFAM" id="SSF158472">
    <property type="entry name" value="HAMP domain-like"/>
    <property type="match status" value="1"/>
</dbReference>
<dbReference type="GO" id="GO:0006171">
    <property type="term" value="P:cAMP biosynthetic process"/>
    <property type="evidence" value="ECO:0007669"/>
    <property type="project" value="TreeGrafter"/>
</dbReference>
<dbReference type="Pfam" id="PF00672">
    <property type="entry name" value="HAMP"/>
    <property type="match status" value="1"/>
</dbReference>
<dbReference type="PANTHER" id="PTHR43081">
    <property type="entry name" value="ADENYLATE CYCLASE, TERMINAL-DIFFERENTIATION SPECIFIC-RELATED"/>
    <property type="match status" value="1"/>
</dbReference>
<feature type="domain" description="HAMP" evidence="9">
    <location>
        <begin position="244"/>
        <end position="296"/>
    </location>
</feature>
<keyword evidence="3" id="KW-1003">Cell membrane</keyword>
<keyword evidence="4 7" id="KW-0812">Transmembrane</keyword>
<dbReference type="PANTHER" id="PTHR43081:SF17">
    <property type="entry name" value="BLL5647 PROTEIN"/>
    <property type="match status" value="1"/>
</dbReference>
<dbReference type="PROSITE" id="PS50885">
    <property type="entry name" value="HAMP"/>
    <property type="match status" value="1"/>
</dbReference>
<dbReference type="InterPro" id="IPR003660">
    <property type="entry name" value="HAMP_dom"/>
</dbReference>
<dbReference type="InterPro" id="IPR050697">
    <property type="entry name" value="Adenylyl/Guanylyl_Cyclase_3/4"/>
</dbReference>
<dbReference type="SUPFAM" id="SSF55073">
    <property type="entry name" value="Nucleotide cyclase"/>
    <property type="match status" value="1"/>
</dbReference>
<feature type="transmembrane region" description="Helical" evidence="7">
    <location>
        <begin position="108"/>
        <end position="128"/>
    </location>
</feature>
<dbReference type="CDD" id="cd06225">
    <property type="entry name" value="HAMP"/>
    <property type="match status" value="1"/>
</dbReference>
<comment type="subcellular location">
    <subcellularLocation>
        <location evidence="1">Cell membrane</location>
        <topology evidence="1">Multi-pass membrane protein</topology>
    </subcellularLocation>
</comment>
<evidence type="ECO:0000256" key="4">
    <source>
        <dbReference type="ARBA" id="ARBA00022692"/>
    </source>
</evidence>
<feature type="transmembrane region" description="Helical" evidence="7">
    <location>
        <begin position="224"/>
        <end position="245"/>
    </location>
</feature>
<dbReference type="CDD" id="cd07302">
    <property type="entry name" value="CHD"/>
    <property type="match status" value="1"/>
</dbReference>
<dbReference type="RefSeq" id="WP_132428265.1">
    <property type="nucleotide sequence ID" value="NZ_SMFZ01000002.1"/>
</dbReference>
<dbReference type="GO" id="GO:0004016">
    <property type="term" value="F:adenylate cyclase activity"/>
    <property type="evidence" value="ECO:0007669"/>
    <property type="project" value="UniProtKB-ARBA"/>
</dbReference>
<evidence type="ECO:0000259" key="9">
    <source>
        <dbReference type="PROSITE" id="PS50885"/>
    </source>
</evidence>
<dbReference type="InterPro" id="IPR001054">
    <property type="entry name" value="A/G_cyclase"/>
</dbReference>
<evidence type="ECO:0000256" key="3">
    <source>
        <dbReference type="ARBA" id="ARBA00022475"/>
    </source>
</evidence>
<name>A0A4R1HRA3_PSEEN</name>
<feature type="transmembrane region" description="Helical" evidence="7">
    <location>
        <begin position="134"/>
        <end position="157"/>
    </location>
</feature>